<comment type="caution">
    <text evidence="1">The sequence shown here is derived from an EMBL/GenBank/DDBJ whole genome shotgun (WGS) entry which is preliminary data.</text>
</comment>
<dbReference type="AlphaFoldDB" id="A0AAD7N0J7"/>
<evidence type="ECO:0000313" key="2">
    <source>
        <dbReference type="Proteomes" id="UP001215598"/>
    </source>
</evidence>
<keyword evidence="2" id="KW-1185">Reference proteome</keyword>
<dbReference type="InterPro" id="IPR032675">
    <property type="entry name" value="LRR_dom_sf"/>
</dbReference>
<dbReference type="Proteomes" id="UP001215598">
    <property type="component" value="Unassembled WGS sequence"/>
</dbReference>
<accession>A0AAD7N0J7</accession>
<protein>
    <recommendedName>
        <fullName evidence="3">F-box domain-containing protein</fullName>
    </recommendedName>
</protein>
<name>A0AAD7N0J7_9AGAR</name>
<reference evidence="1" key="1">
    <citation type="submission" date="2023-03" db="EMBL/GenBank/DDBJ databases">
        <title>Massive genome expansion in bonnet fungi (Mycena s.s.) driven by repeated elements and novel gene families across ecological guilds.</title>
        <authorList>
            <consortium name="Lawrence Berkeley National Laboratory"/>
            <person name="Harder C.B."/>
            <person name="Miyauchi S."/>
            <person name="Viragh M."/>
            <person name="Kuo A."/>
            <person name="Thoen E."/>
            <person name="Andreopoulos B."/>
            <person name="Lu D."/>
            <person name="Skrede I."/>
            <person name="Drula E."/>
            <person name="Henrissat B."/>
            <person name="Morin E."/>
            <person name="Kohler A."/>
            <person name="Barry K."/>
            <person name="LaButti K."/>
            <person name="Morin E."/>
            <person name="Salamov A."/>
            <person name="Lipzen A."/>
            <person name="Mereny Z."/>
            <person name="Hegedus B."/>
            <person name="Baldrian P."/>
            <person name="Stursova M."/>
            <person name="Weitz H."/>
            <person name="Taylor A."/>
            <person name="Grigoriev I.V."/>
            <person name="Nagy L.G."/>
            <person name="Martin F."/>
            <person name="Kauserud H."/>
        </authorList>
    </citation>
    <scope>NUCLEOTIDE SEQUENCE</scope>
    <source>
        <strain evidence="1">CBHHK182m</strain>
    </source>
</reference>
<gene>
    <name evidence="1" type="ORF">B0H16DRAFT_1728913</name>
</gene>
<proteinExistence type="predicted"/>
<evidence type="ECO:0000313" key="1">
    <source>
        <dbReference type="EMBL" id="KAJ7740551.1"/>
    </source>
</evidence>
<sequence>MPYVSRPLWDSLPYDIRRRIIDIVLAPSSSASRLRFKLCVTSSAWLRFILSHPHYWTHIVVTSRASRLHVLRQISLATPLPLHLRFSFVSSPPPTGLGYLLAHLDSVAHFTIETDSADTVDRLHAVFGFVPAPRLQSFRILYDRTSIPPPVPFDHASPMPWFGSFYPDLQTLHLRCAIMPLAPGSISALRDLTLAGSLFPCRVLAVHLADVISSCPLLENLTLFRVCCPGIDDASNFPVVHSSSISFLRLGFSGQYELREFVRCLDFPSLTSLSLDVLSEWDVAACLDLHPTLTASISALTIRGSRAFPLYSPFSLPVDHLFPLFPALISLDLTDTISPTFSSVLTFFARQSLSGTSRLSPALSSLRVSHATLHDLHRFVTLCAPVPPDGFRLQELHCVLGGLKRPGPPSFQDNDQRHRGYSR</sequence>
<dbReference type="Gene3D" id="3.80.10.10">
    <property type="entry name" value="Ribonuclease Inhibitor"/>
    <property type="match status" value="1"/>
</dbReference>
<organism evidence="1 2">
    <name type="scientific">Mycena metata</name>
    <dbReference type="NCBI Taxonomy" id="1033252"/>
    <lineage>
        <taxon>Eukaryota</taxon>
        <taxon>Fungi</taxon>
        <taxon>Dikarya</taxon>
        <taxon>Basidiomycota</taxon>
        <taxon>Agaricomycotina</taxon>
        <taxon>Agaricomycetes</taxon>
        <taxon>Agaricomycetidae</taxon>
        <taxon>Agaricales</taxon>
        <taxon>Marasmiineae</taxon>
        <taxon>Mycenaceae</taxon>
        <taxon>Mycena</taxon>
    </lineage>
</organism>
<evidence type="ECO:0008006" key="3">
    <source>
        <dbReference type="Google" id="ProtNLM"/>
    </source>
</evidence>
<dbReference type="EMBL" id="JARKIB010000102">
    <property type="protein sequence ID" value="KAJ7740551.1"/>
    <property type="molecule type" value="Genomic_DNA"/>
</dbReference>